<feature type="non-terminal residue" evidence="1">
    <location>
        <position position="1"/>
    </location>
</feature>
<proteinExistence type="predicted"/>
<protein>
    <submittedName>
        <fullName evidence="1">Uncharacterized protein</fullName>
    </submittedName>
</protein>
<organism evidence="1 2">
    <name type="scientific">Trachymyrmex cornetzi</name>
    <dbReference type="NCBI Taxonomy" id="471704"/>
    <lineage>
        <taxon>Eukaryota</taxon>
        <taxon>Metazoa</taxon>
        <taxon>Ecdysozoa</taxon>
        <taxon>Arthropoda</taxon>
        <taxon>Hexapoda</taxon>
        <taxon>Insecta</taxon>
        <taxon>Pterygota</taxon>
        <taxon>Neoptera</taxon>
        <taxon>Endopterygota</taxon>
        <taxon>Hymenoptera</taxon>
        <taxon>Apocrita</taxon>
        <taxon>Aculeata</taxon>
        <taxon>Formicoidea</taxon>
        <taxon>Formicidae</taxon>
        <taxon>Myrmicinae</taxon>
        <taxon>Trachymyrmex</taxon>
    </lineage>
</organism>
<gene>
    <name evidence="1" type="ORF">ALC57_09362</name>
</gene>
<evidence type="ECO:0000313" key="1">
    <source>
        <dbReference type="EMBL" id="KYN18256.1"/>
    </source>
</evidence>
<dbReference type="AlphaFoldDB" id="A0A195DZJ6"/>
<dbReference type="Proteomes" id="UP000078492">
    <property type="component" value="Unassembled WGS sequence"/>
</dbReference>
<reference evidence="1 2" key="1">
    <citation type="submission" date="2015-09" db="EMBL/GenBank/DDBJ databases">
        <title>Trachymyrmex cornetzi WGS genome.</title>
        <authorList>
            <person name="Nygaard S."/>
            <person name="Hu H."/>
            <person name="Boomsma J."/>
            <person name="Zhang G."/>
        </authorList>
    </citation>
    <scope>NUCLEOTIDE SEQUENCE [LARGE SCALE GENOMIC DNA]</scope>
    <source>
        <strain evidence="1">Tcor2-1</strain>
        <tissue evidence="1">Whole body</tissue>
    </source>
</reference>
<dbReference type="EMBL" id="KQ979999">
    <property type="protein sequence ID" value="KYN18256.1"/>
    <property type="molecule type" value="Genomic_DNA"/>
</dbReference>
<sequence>RLALLKYPSISDEPRDLVSIVMGTRNLFGVFQHRALPGGGNTCAVALFSRTGKEVRQAQLKEKGDNGGGGGGSSLASVNTVEHKVNVAICIRDCSCIDDNTRENERKRGVTCKGKRETEIGEASATVRRNVQSPVQEAGNPKPHGDITSGLYTKYHKPKICRHFVFRNYGQFTSGFECGHIGDGIKEDHGHSPGDRIWNNFRGKYFRISLLESLDYLPLRQLIPIRKPSFLPLAQRAPFGYGTLIAKTRNERSVRTDHGIARGTIAAAPDRPSVYKYKLVFAFSDRFCQPDLTVLLIIN</sequence>
<name>A0A195DZJ6_9HYME</name>
<keyword evidence="2" id="KW-1185">Reference proteome</keyword>
<accession>A0A195DZJ6</accession>
<evidence type="ECO:0000313" key="2">
    <source>
        <dbReference type="Proteomes" id="UP000078492"/>
    </source>
</evidence>